<dbReference type="CDD" id="cd00446">
    <property type="entry name" value="GrpE"/>
    <property type="match status" value="1"/>
</dbReference>
<organism evidence="14 15">
    <name type="scientific">Campylobacter iguaniorum</name>
    <dbReference type="NCBI Taxonomy" id="1244531"/>
    <lineage>
        <taxon>Bacteria</taxon>
        <taxon>Pseudomonadati</taxon>
        <taxon>Campylobacterota</taxon>
        <taxon>Epsilonproteobacteria</taxon>
        <taxon>Campylobacterales</taxon>
        <taxon>Campylobacteraceae</taxon>
        <taxon>Campylobacter</taxon>
    </lineage>
</organism>
<reference evidence="15" key="1">
    <citation type="journal article" date="2014" name="Genome Announc.">
        <title>Complete Genome Sequence of Campylobacter iguaniorum Strain 1485ET, Isolated from a Bearded Dragon (Pogona vitticeps).</title>
        <authorList>
            <person name="Gilbert M.J."/>
            <person name="Miller W.G."/>
            <person name="Yee E."/>
            <person name="Kik M."/>
            <person name="Wagenaar J.A."/>
            <person name="Duim B."/>
        </authorList>
    </citation>
    <scope>NUCLEOTIDE SEQUENCE [LARGE SCALE GENOMIC DNA]</scope>
    <source>
        <strain evidence="15">1485E</strain>
    </source>
</reference>
<dbReference type="SUPFAM" id="SSF51064">
    <property type="entry name" value="Head domain of nucleotide exchange factor GrpE"/>
    <property type="match status" value="1"/>
</dbReference>
<dbReference type="PRINTS" id="PR00773">
    <property type="entry name" value="GRPEPROTEIN"/>
</dbReference>
<dbReference type="PANTHER" id="PTHR21237:SF23">
    <property type="entry name" value="GRPE PROTEIN HOMOLOG, MITOCHONDRIAL"/>
    <property type="match status" value="1"/>
</dbReference>
<feature type="compositionally biased region" description="Basic and acidic residues" evidence="13">
    <location>
        <begin position="1"/>
        <end position="18"/>
    </location>
</feature>
<protein>
    <recommendedName>
        <fullName evidence="8 10">Protein GrpE</fullName>
    </recommendedName>
    <alternativeName>
        <fullName evidence="9 10">HSP-70 cofactor</fullName>
    </alternativeName>
</protein>
<evidence type="ECO:0000256" key="13">
    <source>
        <dbReference type="SAM" id="MobiDB-lite"/>
    </source>
</evidence>
<comment type="subunit">
    <text evidence="3 10">Homodimer.</text>
</comment>
<evidence type="ECO:0000256" key="2">
    <source>
        <dbReference type="ARBA" id="ARBA00009054"/>
    </source>
</evidence>
<name>A0A076FAI4_9BACT</name>
<evidence type="ECO:0000256" key="9">
    <source>
        <dbReference type="ARBA" id="ARBA00076414"/>
    </source>
</evidence>
<evidence type="ECO:0000256" key="6">
    <source>
        <dbReference type="ARBA" id="ARBA00023186"/>
    </source>
</evidence>
<evidence type="ECO:0000313" key="15">
    <source>
        <dbReference type="Proteomes" id="UP000028486"/>
    </source>
</evidence>
<evidence type="ECO:0000256" key="5">
    <source>
        <dbReference type="ARBA" id="ARBA00023016"/>
    </source>
</evidence>
<dbReference type="eggNOG" id="COG0576">
    <property type="taxonomic scope" value="Bacteria"/>
</dbReference>
<keyword evidence="5 10" id="KW-0346">Stress response</keyword>
<dbReference type="GO" id="GO:0051082">
    <property type="term" value="F:unfolded protein binding"/>
    <property type="evidence" value="ECO:0007669"/>
    <property type="project" value="TreeGrafter"/>
</dbReference>
<evidence type="ECO:0000256" key="3">
    <source>
        <dbReference type="ARBA" id="ARBA00011738"/>
    </source>
</evidence>
<dbReference type="Pfam" id="PF01025">
    <property type="entry name" value="GrpE"/>
    <property type="match status" value="1"/>
</dbReference>
<keyword evidence="15" id="KW-1185">Reference proteome</keyword>
<dbReference type="HOGENOM" id="CLU_057217_6_3_7"/>
<evidence type="ECO:0000256" key="7">
    <source>
        <dbReference type="ARBA" id="ARBA00053401"/>
    </source>
</evidence>
<dbReference type="Proteomes" id="UP000028486">
    <property type="component" value="Chromosome"/>
</dbReference>
<comment type="function">
    <text evidence="7 10 11">Participates actively in the response to hyperosmotic and heat shock by preventing the aggregation of stress-denatured proteins, in association with DnaK and GrpE. It is the nucleotide exchange factor for DnaK and may function as a thermosensor. Unfolded proteins bind initially to DnaJ; upon interaction with the DnaJ-bound protein, DnaK hydrolyzes its bound ATP, resulting in the formation of a stable complex. GrpE releases ADP from DnaK; ATP binding to DnaK triggers the release of the substrate protein, thus completing the reaction cycle. Several rounds of ATP-dependent interactions between DnaJ, DnaK and GrpE are required for fully efficient folding.</text>
</comment>
<keyword evidence="6 10" id="KW-0143">Chaperone</keyword>
<dbReference type="PROSITE" id="PS01071">
    <property type="entry name" value="GRPE"/>
    <property type="match status" value="1"/>
</dbReference>
<evidence type="ECO:0000256" key="12">
    <source>
        <dbReference type="RuleBase" id="RU004478"/>
    </source>
</evidence>
<dbReference type="AlphaFoldDB" id="A0A076FAI4"/>
<dbReference type="GO" id="GO:0005829">
    <property type="term" value="C:cytosol"/>
    <property type="evidence" value="ECO:0007669"/>
    <property type="project" value="TreeGrafter"/>
</dbReference>
<proteinExistence type="inferred from homology"/>
<evidence type="ECO:0000256" key="1">
    <source>
        <dbReference type="ARBA" id="ARBA00004496"/>
    </source>
</evidence>
<gene>
    <name evidence="10 14" type="primary">grpE</name>
    <name evidence="14" type="ORF">CIG1485E_1137</name>
</gene>
<dbReference type="KEGG" id="caj:CIG1485E_1137"/>
<dbReference type="PANTHER" id="PTHR21237">
    <property type="entry name" value="GRPE PROTEIN"/>
    <property type="match status" value="1"/>
</dbReference>
<accession>A0A076FAI4</accession>
<dbReference type="STRING" id="1244531.CIG2463D_1228"/>
<comment type="similarity">
    <text evidence="2 10 12">Belongs to the GrpE family.</text>
</comment>
<evidence type="ECO:0000256" key="4">
    <source>
        <dbReference type="ARBA" id="ARBA00022490"/>
    </source>
</evidence>
<keyword evidence="4 10" id="KW-0963">Cytoplasm</keyword>
<comment type="subcellular location">
    <subcellularLocation>
        <location evidence="1 10">Cytoplasm</location>
    </subcellularLocation>
</comment>
<dbReference type="InterPro" id="IPR013805">
    <property type="entry name" value="GrpE_CC"/>
</dbReference>
<dbReference type="HAMAP" id="MF_01151">
    <property type="entry name" value="GrpE"/>
    <property type="match status" value="1"/>
</dbReference>
<dbReference type="FunFam" id="2.30.22.10:FF:000001">
    <property type="entry name" value="Protein GrpE"/>
    <property type="match status" value="1"/>
</dbReference>
<dbReference type="GO" id="GO:0000774">
    <property type="term" value="F:adenyl-nucleotide exchange factor activity"/>
    <property type="evidence" value="ECO:0007669"/>
    <property type="project" value="InterPro"/>
</dbReference>
<dbReference type="GO" id="GO:0006457">
    <property type="term" value="P:protein folding"/>
    <property type="evidence" value="ECO:0007669"/>
    <property type="project" value="InterPro"/>
</dbReference>
<feature type="region of interest" description="Disordered" evidence="13">
    <location>
        <begin position="1"/>
        <end position="21"/>
    </location>
</feature>
<evidence type="ECO:0000256" key="11">
    <source>
        <dbReference type="RuleBase" id="RU000639"/>
    </source>
</evidence>
<sequence>MSQDIKDEKIKDENIKDEEMQENEIVEDVAKEQEDELQNELTTLKESLIRATADFENIKKRLEREKIEALKFANEGFARDLLPVIDALEIASNLQSDDDEIAAKIKDGINLTIEQFKKCFEKYGIKEINTNGEFNPEVHNAINYVETPDVESGKIAMVYQKGYLYNDRVLRAAMVVIAK</sequence>
<dbReference type="PATRIC" id="fig|1244531.5.peg.1238"/>
<evidence type="ECO:0000313" key="14">
    <source>
        <dbReference type="EMBL" id="AII14971.1"/>
    </source>
</evidence>
<dbReference type="GO" id="GO:0051087">
    <property type="term" value="F:protein-folding chaperone binding"/>
    <property type="evidence" value="ECO:0007669"/>
    <property type="project" value="InterPro"/>
</dbReference>
<evidence type="ECO:0000256" key="10">
    <source>
        <dbReference type="HAMAP-Rule" id="MF_01151"/>
    </source>
</evidence>
<dbReference type="Gene3D" id="2.30.22.10">
    <property type="entry name" value="Head domain of nucleotide exchange factor GrpE"/>
    <property type="match status" value="1"/>
</dbReference>
<dbReference type="InterPro" id="IPR000740">
    <property type="entry name" value="GrpE"/>
</dbReference>
<dbReference type="GO" id="GO:0042803">
    <property type="term" value="F:protein homodimerization activity"/>
    <property type="evidence" value="ECO:0007669"/>
    <property type="project" value="InterPro"/>
</dbReference>
<dbReference type="InterPro" id="IPR009012">
    <property type="entry name" value="GrpE_head"/>
</dbReference>
<dbReference type="SUPFAM" id="SSF58014">
    <property type="entry name" value="Coiled-coil domain of nucleotide exchange factor GrpE"/>
    <property type="match status" value="1"/>
</dbReference>
<dbReference type="EMBL" id="CP009043">
    <property type="protein sequence ID" value="AII14971.1"/>
    <property type="molecule type" value="Genomic_DNA"/>
</dbReference>
<evidence type="ECO:0000256" key="8">
    <source>
        <dbReference type="ARBA" id="ARBA00072274"/>
    </source>
</evidence>
<dbReference type="Gene3D" id="3.90.20.20">
    <property type="match status" value="1"/>
</dbReference>